<name>A0ACC6TMG0_9CREN</name>
<evidence type="ECO:0000313" key="2">
    <source>
        <dbReference type="Proteomes" id="UP000053480"/>
    </source>
</evidence>
<reference evidence="1" key="1">
    <citation type="submission" date="2024-07" db="EMBL/GenBank/DDBJ databases">
        <title>Metagenome and Metagenome-Assembled Genomes of Archaea from a hot spring from the geothermal field of Los Azufres, Mexico.</title>
        <authorList>
            <person name="Marin-Paredes R."/>
            <person name="Martinez-Romero E."/>
            <person name="Servin-Garciduenas L.E."/>
        </authorList>
    </citation>
    <scope>NUCLEOTIDE SEQUENCE</scope>
    <source>
        <strain evidence="1">AZ1-454</strain>
    </source>
</reference>
<organism evidence="1 2">
    <name type="scientific">Candidatus Aramenus sulfurataquae</name>
    <dbReference type="NCBI Taxonomy" id="1326980"/>
    <lineage>
        <taxon>Archaea</taxon>
        <taxon>Thermoproteota</taxon>
        <taxon>Thermoprotei</taxon>
        <taxon>Sulfolobales</taxon>
        <taxon>Sulfolobaceae</taxon>
        <taxon>Candidatus Aramenus</taxon>
    </lineage>
</organism>
<dbReference type="Proteomes" id="UP000053480">
    <property type="component" value="Unassembled WGS sequence"/>
</dbReference>
<sequence>MLEKVIQGLRYSFKYDKSVLRRYTILGAFDGILLATGILISSSAVKILPQDIFLSVTSGIIAIAVSSTWNALVVEAKEREKEFRDLERQMMRKLDGTIYEYGMKSTIVLSALLHGVSPFLGLIPILVYTYTRSVMLGVGTSLTSLFVLGVLYEGDLKEKLISGVIIFIAGVVTVLITALISR</sequence>
<proteinExistence type="predicted"/>
<comment type="caution">
    <text evidence="1">The sequence shown here is derived from an EMBL/GenBank/DDBJ whole genome shotgun (WGS) entry which is preliminary data.</text>
</comment>
<gene>
    <name evidence="1" type="ORF">TQ35_0002565</name>
</gene>
<evidence type="ECO:0000313" key="1">
    <source>
        <dbReference type="EMBL" id="MEW9491070.1"/>
    </source>
</evidence>
<dbReference type="EMBL" id="JZWS03000002">
    <property type="protein sequence ID" value="MEW9491070.1"/>
    <property type="molecule type" value="Genomic_DNA"/>
</dbReference>
<accession>A0ACC6TMG0</accession>
<protein>
    <submittedName>
        <fullName evidence="1">Uncharacterized protein</fullName>
    </submittedName>
</protein>